<sequence>MAYKTETERYARALPPLTQARDDVAKAIAEAHPAEGCLPIPPIEVPASADAVHDAVKEMCNSLWINNGSQRHPAWIAARTGCTHICETQVLNVYEVLVEWYRLLSKVHYYVNDVPIWADWRAVEDRGALDCELRVLAEFPAEMAKYEAGLSEEERAEINGQLWAKTQTEFRLRTSMRETLGREMVRSKSR</sequence>
<reference evidence="2" key="1">
    <citation type="journal article" date="2019" name="Int. J. Syst. Evol. Microbiol.">
        <title>The Global Catalogue of Microorganisms (GCM) 10K type strain sequencing project: providing services to taxonomists for standard genome sequencing and annotation.</title>
        <authorList>
            <consortium name="The Broad Institute Genomics Platform"/>
            <consortium name="The Broad Institute Genome Sequencing Center for Infectious Disease"/>
            <person name="Wu L."/>
            <person name="Ma J."/>
        </authorList>
    </citation>
    <scope>NUCLEOTIDE SEQUENCE [LARGE SCALE GENOMIC DNA]</scope>
    <source>
        <strain evidence="2">JCM 3106</strain>
    </source>
</reference>
<dbReference type="EMBL" id="BAAAWD010000016">
    <property type="protein sequence ID" value="GAA3027586.1"/>
    <property type="molecule type" value="Genomic_DNA"/>
</dbReference>
<organism evidence="1 2">
    <name type="scientific">Streptosporangium longisporum</name>
    <dbReference type="NCBI Taxonomy" id="46187"/>
    <lineage>
        <taxon>Bacteria</taxon>
        <taxon>Bacillati</taxon>
        <taxon>Actinomycetota</taxon>
        <taxon>Actinomycetes</taxon>
        <taxon>Streptosporangiales</taxon>
        <taxon>Streptosporangiaceae</taxon>
        <taxon>Streptosporangium</taxon>
    </lineage>
</organism>
<protein>
    <submittedName>
        <fullName evidence="1">Uncharacterized protein</fullName>
    </submittedName>
</protein>
<name>A0ABP6L4K7_9ACTN</name>
<comment type="caution">
    <text evidence="1">The sequence shown here is derived from an EMBL/GenBank/DDBJ whole genome shotgun (WGS) entry which is preliminary data.</text>
</comment>
<dbReference type="Proteomes" id="UP001499930">
    <property type="component" value="Unassembled WGS sequence"/>
</dbReference>
<evidence type="ECO:0000313" key="1">
    <source>
        <dbReference type="EMBL" id="GAA3027586.1"/>
    </source>
</evidence>
<evidence type="ECO:0000313" key="2">
    <source>
        <dbReference type="Proteomes" id="UP001499930"/>
    </source>
</evidence>
<gene>
    <name evidence="1" type="ORF">GCM10017559_62330</name>
</gene>
<dbReference type="RefSeq" id="WP_344902115.1">
    <property type="nucleotide sequence ID" value="NZ_BAAAWD010000016.1"/>
</dbReference>
<accession>A0ABP6L4K7</accession>
<proteinExistence type="predicted"/>
<keyword evidence="2" id="KW-1185">Reference proteome</keyword>